<feature type="compositionally biased region" description="Basic and acidic residues" evidence="1">
    <location>
        <begin position="178"/>
        <end position="190"/>
    </location>
</feature>
<dbReference type="PANTHER" id="PTHR28147:SF1">
    <property type="entry name" value="N-GLYCOSYLATION PROTEIN EOS1"/>
    <property type="match status" value="1"/>
</dbReference>
<organism evidence="4 6">
    <name type="scientific">Marasmiellus scandens</name>
    <dbReference type="NCBI Taxonomy" id="2682957"/>
    <lineage>
        <taxon>Eukaryota</taxon>
        <taxon>Fungi</taxon>
        <taxon>Dikarya</taxon>
        <taxon>Basidiomycota</taxon>
        <taxon>Agaricomycotina</taxon>
        <taxon>Agaricomycetes</taxon>
        <taxon>Agaricomycetidae</taxon>
        <taxon>Agaricales</taxon>
        <taxon>Marasmiineae</taxon>
        <taxon>Omphalotaceae</taxon>
        <taxon>Marasmiellus</taxon>
    </lineage>
</organism>
<feature type="region of interest" description="Disordered" evidence="1">
    <location>
        <begin position="54"/>
        <end position="78"/>
    </location>
</feature>
<evidence type="ECO:0000313" key="4">
    <source>
        <dbReference type="EMBL" id="KAK7436874.1"/>
    </source>
</evidence>
<feature type="transmembrane region" description="Helical" evidence="2">
    <location>
        <begin position="236"/>
        <end position="256"/>
    </location>
</feature>
<dbReference type="EMBL" id="JBANRG010000090">
    <property type="protein sequence ID" value="KAK7436917.1"/>
    <property type="molecule type" value="Genomic_DNA"/>
</dbReference>
<dbReference type="Proteomes" id="UP001498398">
    <property type="component" value="Unassembled WGS sequence"/>
</dbReference>
<feature type="transmembrane region" description="Helical" evidence="2">
    <location>
        <begin position="294"/>
        <end position="316"/>
    </location>
</feature>
<feature type="region of interest" description="Disordered" evidence="1">
    <location>
        <begin position="90"/>
        <end position="130"/>
    </location>
</feature>
<dbReference type="PANTHER" id="PTHR28147">
    <property type="entry name" value="N-GLYCOSYLATION PROTEIN EOS1"/>
    <property type="match status" value="1"/>
</dbReference>
<feature type="region of interest" description="Disordered" evidence="1">
    <location>
        <begin position="178"/>
        <end position="220"/>
    </location>
</feature>
<evidence type="ECO:0000256" key="1">
    <source>
        <dbReference type="SAM" id="MobiDB-lite"/>
    </source>
</evidence>
<feature type="compositionally biased region" description="Low complexity" evidence="1">
    <location>
        <begin position="54"/>
        <end position="71"/>
    </location>
</feature>
<evidence type="ECO:0000313" key="5">
    <source>
        <dbReference type="EMBL" id="KAK7436917.1"/>
    </source>
</evidence>
<keyword evidence="6" id="KW-1185">Reference proteome</keyword>
<feature type="compositionally biased region" description="Gly residues" evidence="1">
    <location>
        <begin position="387"/>
        <end position="403"/>
    </location>
</feature>
<keyword evidence="2" id="KW-1133">Transmembrane helix</keyword>
<keyword evidence="2" id="KW-0812">Transmembrane</keyword>
<comment type="caution">
    <text evidence="4">The sequence shown here is derived from an EMBL/GenBank/DDBJ whole genome shotgun (WGS) entry which is preliminary data.</text>
</comment>
<feature type="compositionally biased region" description="Low complexity" evidence="1">
    <location>
        <begin position="412"/>
        <end position="428"/>
    </location>
</feature>
<evidence type="ECO:0000313" key="6">
    <source>
        <dbReference type="Proteomes" id="UP001498398"/>
    </source>
</evidence>
<dbReference type="EMBL" id="JBANRG010000090">
    <property type="protein sequence ID" value="KAK7436874.1"/>
    <property type="molecule type" value="Genomic_DNA"/>
</dbReference>
<dbReference type="Pfam" id="PF12326">
    <property type="entry name" value="EOS1"/>
    <property type="match status" value="1"/>
</dbReference>
<dbReference type="EMBL" id="JBANRG010000121">
    <property type="protein sequence ID" value="KAK7434575.1"/>
    <property type="molecule type" value="Genomic_DNA"/>
</dbReference>
<dbReference type="InterPro" id="IPR021100">
    <property type="entry name" value="N-glycosylation_EOS1"/>
</dbReference>
<feature type="compositionally biased region" description="Polar residues" evidence="1">
    <location>
        <begin position="110"/>
        <end position="130"/>
    </location>
</feature>
<sequence length="491" mass="53556">MMSRTATLTLTSARIGSEPESHTSVTARVSCTARKRHRNTISSPLVFTPATVPTVTPTSVHFSSKSKSKSSPAISTGRCRITYDSNSTKRVPKSFFTSSPMRSDSEDDSVTSWSERSTMRRSLSPPTYSSNYASTSANTLNSYPHGIESSKAIKTTSFRQKVFELASGKTIVSRSREKLISTKPGEKGAGETETEVDEPPRHLPTTRTSIPHPSSSDPSQRRHIDPLFLLFEFSRLLSIVPALIGLLWNIWCWWTWEADQGYGWYGGPGVGGGGGEAEIGYGGGRRLPPDRMDYFVSALWTLLTGYQCLSLTTGLLTRWRLYYPPLATLIRLLALQAICWPATYYTLVILDVGTRPVGTWAVVGTTTCMSRSVQIWVTSNLWWEGGGGGGGGDDSSSSGGSGVNGATANGGPSSSSSPNHNHKSPSSNSKHRPGMRTFRTGADWYRFKGGQWGGRRWDWDEVVWKCALPAGVVYTVMTWAAEGRREFGAGC</sequence>
<accession>A0ABR1IPH4</accession>
<feature type="compositionally biased region" description="Polar residues" evidence="1">
    <location>
        <begin position="205"/>
        <end position="218"/>
    </location>
</feature>
<feature type="region of interest" description="Disordered" evidence="1">
    <location>
        <begin position="1"/>
        <end position="29"/>
    </location>
</feature>
<gene>
    <name evidence="4" type="ORF">VKT23_018896</name>
    <name evidence="5" type="ORF">VKT23_018936</name>
    <name evidence="3" type="ORF">VKT23_020111</name>
</gene>
<feature type="transmembrane region" description="Helical" evidence="2">
    <location>
        <begin position="328"/>
        <end position="347"/>
    </location>
</feature>
<feature type="compositionally biased region" description="Polar residues" evidence="1">
    <location>
        <begin position="90"/>
        <end position="102"/>
    </location>
</feature>
<protein>
    <submittedName>
        <fullName evidence="4">Uncharacterized protein</fullName>
    </submittedName>
</protein>
<proteinExistence type="predicted"/>
<reference evidence="4 6" key="1">
    <citation type="submission" date="2024-01" db="EMBL/GenBank/DDBJ databases">
        <title>A draft genome for the cacao thread blight pathogen Marasmiellus scandens.</title>
        <authorList>
            <person name="Baruah I.K."/>
            <person name="Leung J."/>
            <person name="Bukari Y."/>
            <person name="Amoako-Attah I."/>
            <person name="Meinhardt L.W."/>
            <person name="Bailey B.A."/>
            <person name="Cohen S.P."/>
        </authorList>
    </citation>
    <scope>NUCLEOTIDE SEQUENCE [LARGE SCALE GENOMIC DNA]</scope>
    <source>
        <strain evidence="4 6">GH-19</strain>
    </source>
</reference>
<feature type="compositionally biased region" description="Polar residues" evidence="1">
    <location>
        <begin position="1"/>
        <end position="14"/>
    </location>
</feature>
<name>A0ABR1IPH4_9AGAR</name>
<keyword evidence="2" id="KW-0472">Membrane</keyword>
<feature type="region of interest" description="Disordered" evidence="1">
    <location>
        <begin position="387"/>
        <end position="435"/>
    </location>
</feature>
<evidence type="ECO:0000313" key="3">
    <source>
        <dbReference type="EMBL" id="KAK7434575.1"/>
    </source>
</evidence>
<evidence type="ECO:0000256" key="2">
    <source>
        <dbReference type="SAM" id="Phobius"/>
    </source>
</evidence>